<evidence type="ECO:0000313" key="3">
    <source>
        <dbReference type="Proteomes" id="UP000013243"/>
    </source>
</evidence>
<organism evidence="2 3">
    <name type="scientific">Tritonibacter mobilis F1926</name>
    <dbReference type="NCBI Taxonomy" id="1265309"/>
    <lineage>
        <taxon>Bacteria</taxon>
        <taxon>Pseudomonadati</taxon>
        <taxon>Pseudomonadota</taxon>
        <taxon>Alphaproteobacteria</taxon>
        <taxon>Rhodobacterales</taxon>
        <taxon>Paracoccaceae</taxon>
        <taxon>Tritonibacter</taxon>
    </lineage>
</organism>
<dbReference type="RefSeq" id="WP_005621451.1">
    <property type="nucleotide sequence ID" value="NZ_CP015230.1"/>
</dbReference>
<keyword evidence="1" id="KW-0472">Membrane</keyword>
<dbReference type="OrthoDB" id="7874312at2"/>
<keyword evidence="1" id="KW-0812">Transmembrane</keyword>
<dbReference type="STRING" id="1265309.K529_005625"/>
<dbReference type="EMBL" id="CP015230">
    <property type="protein sequence ID" value="ANP40239.1"/>
    <property type="molecule type" value="Genomic_DNA"/>
</dbReference>
<dbReference type="AlphaFoldDB" id="A0A1B1A0X5"/>
<proteinExistence type="predicted"/>
<protein>
    <submittedName>
        <fullName evidence="2">Uncharacterized protein</fullName>
    </submittedName>
</protein>
<reference evidence="2 3" key="1">
    <citation type="journal article" date="2016" name="ISME J.">
        <title>Global occurrence and heterogeneity of the Roseobacter-clade species Ruegeria mobilis.</title>
        <authorList>
            <person name="Sonnenschein E."/>
            <person name="Gram L."/>
        </authorList>
    </citation>
    <scope>NUCLEOTIDE SEQUENCE [LARGE SCALE GENOMIC DNA]</scope>
    <source>
        <strain evidence="2 3">F1926</strain>
    </source>
</reference>
<dbReference type="KEGG" id="rmb:K529_005625"/>
<gene>
    <name evidence="2" type="ORF">K529_005625</name>
</gene>
<name>A0A1B1A0X5_9RHOB</name>
<accession>A0A1B1A0X5</accession>
<evidence type="ECO:0000313" key="2">
    <source>
        <dbReference type="EMBL" id="ANP40239.1"/>
    </source>
</evidence>
<evidence type="ECO:0000256" key="1">
    <source>
        <dbReference type="SAM" id="Phobius"/>
    </source>
</evidence>
<dbReference type="GeneID" id="28249291"/>
<keyword evidence="1" id="KW-1133">Transmembrane helix</keyword>
<dbReference type="Proteomes" id="UP000013243">
    <property type="component" value="Chromosome"/>
</dbReference>
<feature type="transmembrane region" description="Helical" evidence="1">
    <location>
        <begin position="93"/>
        <end position="115"/>
    </location>
</feature>
<sequence>MSETLESELDQLRALLEKRLKLSGELSESLRRARRHLPHRLRKAADDLVSAEQSFAHPRLAAALDEDRLVKNARRLRAYLAELDLKDRRKGRLLDMAATSAFAVLCVIALLVVVLRWRGFV</sequence>